<reference evidence="3" key="1">
    <citation type="journal article" date="2016" name="Nature">
        <title>Genome evolution in the allotetraploid frog Xenopus laevis.</title>
        <authorList>
            <person name="Session A.M."/>
            <person name="Uno Y."/>
            <person name="Kwon T."/>
            <person name="Chapman J.A."/>
            <person name="Toyoda A."/>
            <person name="Takahashi S."/>
            <person name="Fukui A."/>
            <person name="Hikosaka A."/>
            <person name="Suzuki A."/>
            <person name="Kondo M."/>
            <person name="van Heeringen S.J."/>
            <person name="Quigley I."/>
            <person name="Heinz S."/>
            <person name="Ogino H."/>
            <person name="Ochi H."/>
            <person name="Hellsten U."/>
            <person name="Lyons J.B."/>
            <person name="Simakov O."/>
            <person name="Putnam N."/>
            <person name="Stites J."/>
            <person name="Kuroki Y."/>
            <person name="Tanaka T."/>
            <person name="Michiue T."/>
            <person name="Watanabe M."/>
            <person name="Bogdanovic O."/>
            <person name="Lister R."/>
            <person name="Georgiou G."/>
            <person name="Paranjpe S.S."/>
            <person name="van Kruijsbergen I."/>
            <person name="Shu S."/>
            <person name="Carlson J."/>
            <person name="Kinoshita T."/>
            <person name="Ohta Y."/>
            <person name="Mawaribuchi S."/>
            <person name="Jenkins J."/>
            <person name="Grimwood J."/>
            <person name="Schmutz J."/>
            <person name="Mitros T."/>
            <person name="Mozaffari S.V."/>
            <person name="Suzuki Y."/>
            <person name="Haramoto Y."/>
            <person name="Yamamoto T.S."/>
            <person name="Takagi C."/>
            <person name="Heald R."/>
            <person name="Miller K."/>
            <person name="Haudenschild C."/>
            <person name="Kitzman J."/>
            <person name="Nakayama T."/>
            <person name="Izutsu Y."/>
            <person name="Robert J."/>
            <person name="Fortriede J."/>
            <person name="Burns K."/>
            <person name="Lotay V."/>
            <person name="Karimi K."/>
            <person name="Yasuoka Y."/>
            <person name="Dichmann D.S."/>
            <person name="Flajnik M.F."/>
            <person name="Houston D.W."/>
            <person name="Shendure J."/>
            <person name="DuPasquier L."/>
            <person name="Vize P.D."/>
            <person name="Zorn A.M."/>
            <person name="Ito M."/>
            <person name="Marcotte E.M."/>
            <person name="Wallingford J.B."/>
            <person name="Ito Y."/>
            <person name="Asashima M."/>
            <person name="Ueno N."/>
            <person name="Matsuda Y."/>
            <person name="Veenstra G.J."/>
            <person name="Fujiyama A."/>
            <person name="Harland R.M."/>
            <person name="Taira M."/>
            <person name="Rokhsar D.S."/>
        </authorList>
    </citation>
    <scope>NUCLEOTIDE SEQUENCE [LARGE SCALE GENOMIC DNA]</scope>
    <source>
        <strain evidence="3">J</strain>
    </source>
</reference>
<organism evidence="2 3">
    <name type="scientific">Xenopus laevis</name>
    <name type="common">African clawed frog</name>
    <dbReference type="NCBI Taxonomy" id="8355"/>
    <lineage>
        <taxon>Eukaryota</taxon>
        <taxon>Metazoa</taxon>
        <taxon>Chordata</taxon>
        <taxon>Craniata</taxon>
        <taxon>Vertebrata</taxon>
        <taxon>Euteleostomi</taxon>
        <taxon>Amphibia</taxon>
        <taxon>Batrachia</taxon>
        <taxon>Anura</taxon>
        <taxon>Pipoidea</taxon>
        <taxon>Pipidae</taxon>
        <taxon>Xenopodinae</taxon>
        <taxon>Xenopus</taxon>
        <taxon>Xenopus</taxon>
    </lineage>
</organism>
<dbReference type="AlphaFoldDB" id="A0A974HZD0"/>
<protein>
    <submittedName>
        <fullName evidence="2">Uncharacterized protein</fullName>
    </submittedName>
</protein>
<accession>A0A974HZD0</accession>
<keyword evidence="1" id="KW-0812">Transmembrane</keyword>
<sequence>MISSTTVLWHLCFLNTQPNTILMPLFISSLFLLPCFLVAVREHAVTEESSSTKITRVHMSVYNQSRPVGDYSIV</sequence>
<proteinExistence type="predicted"/>
<dbReference type="Proteomes" id="UP000694892">
    <property type="component" value="Chromosome 2L"/>
</dbReference>
<keyword evidence="1" id="KW-1133">Transmembrane helix</keyword>
<name>A0A974HZD0_XENLA</name>
<evidence type="ECO:0000313" key="2">
    <source>
        <dbReference type="EMBL" id="OCT95461.1"/>
    </source>
</evidence>
<keyword evidence="1" id="KW-0472">Membrane</keyword>
<evidence type="ECO:0000313" key="3">
    <source>
        <dbReference type="Proteomes" id="UP000694892"/>
    </source>
</evidence>
<evidence type="ECO:0000256" key="1">
    <source>
        <dbReference type="SAM" id="Phobius"/>
    </source>
</evidence>
<gene>
    <name evidence="2" type="ORF">XELAEV_18013147mg</name>
</gene>
<feature type="transmembrane region" description="Helical" evidence="1">
    <location>
        <begin position="20"/>
        <end position="40"/>
    </location>
</feature>
<dbReference type="EMBL" id="CM004468">
    <property type="protein sequence ID" value="OCT95461.1"/>
    <property type="molecule type" value="Genomic_DNA"/>
</dbReference>